<feature type="signal peptide" evidence="2">
    <location>
        <begin position="1"/>
        <end position="20"/>
    </location>
</feature>
<protein>
    <recommendedName>
        <fullName evidence="5">DUF4878 domain-containing protein</fullName>
    </recommendedName>
</protein>
<feature type="chain" id="PRO_5046220635" description="DUF4878 domain-containing protein" evidence="2">
    <location>
        <begin position="21"/>
        <end position="175"/>
    </location>
</feature>
<evidence type="ECO:0000256" key="2">
    <source>
        <dbReference type="SAM" id="SignalP"/>
    </source>
</evidence>
<proteinExistence type="predicted"/>
<dbReference type="Proteomes" id="UP001500051">
    <property type="component" value="Unassembled WGS sequence"/>
</dbReference>
<feature type="compositionally biased region" description="Low complexity" evidence="1">
    <location>
        <begin position="36"/>
        <end position="54"/>
    </location>
</feature>
<evidence type="ECO:0008006" key="5">
    <source>
        <dbReference type="Google" id="ProtNLM"/>
    </source>
</evidence>
<keyword evidence="2" id="KW-0732">Signal</keyword>
<accession>A0ABP7DPA7</accession>
<dbReference type="EMBL" id="BAAAYX010000011">
    <property type="protein sequence ID" value="GAA3707259.1"/>
    <property type="molecule type" value="Genomic_DNA"/>
</dbReference>
<keyword evidence="4" id="KW-1185">Reference proteome</keyword>
<evidence type="ECO:0000313" key="3">
    <source>
        <dbReference type="EMBL" id="GAA3707259.1"/>
    </source>
</evidence>
<sequence length="175" mass="18805">MSRRAVVLVAALAAIIAVLAAVLAWTFLTPAEQVTPVTTPSAPAPSPTSFNPSAGDAGAEDHANGPAEVQEAAWGPVVDRFATNFTNTDGGKKAWRQRLIGNPAAPNVTTDVAKQLDTVDIRNVPDGRYEGREVLKSSDYDLAVKVTYREGWAMVLYLITDGTGWQIYAYDKWEA</sequence>
<comment type="caution">
    <text evidence="3">The sequence shown here is derived from an EMBL/GenBank/DDBJ whole genome shotgun (WGS) entry which is preliminary data.</text>
</comment>
<feature type="region of interest" description="Disordered" evidence="1">
    <location>
        <begin position="36"/>
        <end position="66"/>
    </location>
</feature>
<evidence type="ECO:0000313" key="4">
    <source>
        <dbReference type="Proteomes" id="UP001500051"/>
    </source>
</evidence>
<reference evidence="4" key="1">
    <citation type="journal article" date="2019" name="Int. J. Syst. Evol. Microbiol.">
        <title>The Global Catalogue of Microorganisms (GCM) 10K type strain sequencing project: providing services to taxonomists for standard genome sequencing and annotation.</title>
        <authorList>
            <consortium name="The Broad Institute Genomics Platform"/>
            <consortium name="The Broad Institute Genome Sequencing Center for Infectious Disease"/>
            <person name="Wu L."/>
            <person name="Ma J."/>
        </authorList>
    </citation>
    <scope>NUCLEOTIDE SEQUENCE [LARGE SCALE GENOMIC DNA]</scope>
    <source>
        <strain evidence="4">JCM 16548</strain>
    </source>
</reference>
<gene>
    <name evidence="3" type="ORF">GCM10022204_26450</name>
</gene>
<name>A0ABP7DPA7_9ACTN</name>
<evidence type="ECO:0000256" key="1">
    <source>
        <dbReference type="SAM" id="MobiDB-lite"/>
    </source>
</evidence>
<dbReference type="RefSeq" id="WP_344812854.1">
    <property type="nucleotide sequence ID" value="NZ_BAAAYX010000011.1"/>
</dbReference>
<organism evidence="3 4">
    <name type="scientific">Microlunatus aurantiacus</name>
    <dbReference type="NCBI Taxonomy" id="446786"/>
    <lineage>
        <taxon>Bacteria</taxon>
        <taxon>Bacillati</taxon>
        <taxon>Actinomycetota</taxon>
        <taxon>Actinomycetes</taxon>
        <taxon>Propionibacteriales</taxon>
        <taxon>Propionibacteriaceae</taxon>
        <taxon>Microlunatus</taxon>
    </lineage>
</organism>